<gene>
    <name evidence="2" type="ORF">KN1_27520</name>
</gene>
<dbReference type="KEGG" id="csty:KN1_27520"/>
<proteinExistence type="predicted"/>
<dbReference type="GeneID" id="66164475"/>
<accession>A0A8D5U7Z7</accession>
<evidence type="ECO:0000256" key="1">
    <source>
        <dbReference type="SAM" id="Phobius"/>
    </source>
</evidence>
<dbReference type="Proteomes" id="UP000825123">
    <property type="component" value="Chromosome"/>
</dbReference>
<feature type="transmembrane region" description="Helical" evidence="1">
    <location>
        <begin position="153"/>
        <end position="170"/>
    </location>
</feature>
<dbReference type="RefSeq" id="WP_221288210.1">
    <property type="nucleotide sequence ID" value="NZ_AP024597.1"/>
</dbReference>
<organism evidence="2 3">
    <name type="scientific">Stygiolobus caldivivus</name>
    <dbReference type="NCBI Taxonomy" id="2824673"/>
    <lineage>
        <taxon>Archaea</taxon>
        <taxon>Thermoproteota</taxon>
        <taxon>Thermoprotei</taxon>
        <taxon>Sulfolobales</taxon>
        <taxon>Sulfolobaceae</taxon>
        <taxon>Stygiolobus</taxon>
    </lineage>
</organism>
<keyword evidence="1" id="KW-0472">Membrane</keyword>
<keyword evidence="1" id="KW-0812">Transmembrane</keyword>
<evidence type="ECO:0000313" key="3">
    <source>
        <dbReference type="Proteomes" id="UP000825123"/>
    </source>
</evidence>
<reference evidence="2 3" key="1">
    <citation type="submission" date="2021-04" db="EMBL/GenBank/DDBJ databases">
        <title>Complete genome sequence of Stygiolobus sp. KN-1.</title>
        <authorList>
            <person name="Nakamura K."/>
            <person name="Sakai H."/>
            <person name="Kurosawa N."/>
        </authorList>
    </citation>
    <scope>NUCLEOTIDE SEQUENCE [LARGE SCALE GENOMIC DNA]</scope>
    <source>
        <strain evidence="2 3">KN-1</strain>
    </source>
</reference>
<feature type="transmembrane region" description="Helical" evidence="1">
    <location>
        <begin position="93"/>
        <end position="114"/>
    </location>
</feature>
<keyword evidence="1" id="KW-1133">Transmembrane helix</keyword>
<feature type="transmembrane region" description="Helical" evidence="1">
    <location>
        <begin position="7"/>
        <end position="28"/>
    </location>
</feature>
<name>A0A8D5U7Z7_9CREN</name>
<feature type="transmembrane region" description="Helical" evidence="1">
    <location>
        <begin position="48"/>
        <end position="81"/>
    </location>
</feature>
<dbReference type="AlphaFoldDB" id="A0A8D5U7Z7"/>
<protein>
    <submittedName>
        <fullName evidence="2">Uncharacterized protein</fullName>
    </submittedName>
</protein>
<dbReference type="EMBL" id="AP024597">
    <property type="protein sequence ID" value="BCU71455.1"/>
    <property type="molecule type" value="Genomic_DNA"/>
</dbReference>
<sequence>MKTNEKLLLLYYIISLIIIVIPLPWWGYNIGGVFVITDSPFQITANFMGVNVIFADIVNLFLNAFRIYVGMNVIYGLFMLWSKNTIIKYSTPAWLPVFYVIDPILIYLVFNYVVSTALGGHFSYPFLIIGTEDFMTTYQNTTVKMIISSYPTGVYWLAFIPTGFYLAFIYSDYRQKRSYK</sequence>
<keyword evidence="3" id="KW-1185">Reference proteome</keyword>
<evidence type="ECO:0000313" key="2">
    <source>
        <dbReference type="EMBL" id="BCU71455.1"/>
    </source>
</evidence>